<evidence type="ECO:0000313" key="2">
    <source>
        <dbReference type="EMBL" id="CAF4541421.1"/>
    </source>
</evidence>
<dbReference type="EMBL" id="CAJOBH010086117">
    <property type="protein sequence ID" value="CAF4541421.1"/>
    <property type="molecule type" value="Genomic_DNA"/>
</dbReference>
<evidence type="ECO:0000313" key="3">
    <source>
        <dbReference type="EMBL" id="CAF4541765.1"/>
    </source>
</evidence>
<reference evidence="3" key="1">
    <citation type="submission" date="2021-02" db="EMBL/GenBank/DDBJ databases">
        <authorList>
            <person name="Nowell W R."/>
        </authorList>
    </citation>
    <scope>NUCLEOTIDE SEQUENCE</scope>
</reference>
<protein>
    <submittedName>
        <fullName evidence="3">Uncharacterized protein</fullName>
    </submittedName>
</protein>
<dbReference type="AlphaFoldDB" id="A0A8S2YF38"/>
<evidence type="ECO:0000313" key="4">
    <source>
        <dbReference type="Proteomes" id="UP000681720"/>
    </source>
</evidence>
<feature type="non-terminal residue" evidence="3">
    <location>
        <position position="1"/>
    </location>
</feature>
<name>A0A8S2YF38_9BILA</name>
<proteinExistence type="predicted"/>
<sequence length="42" mass="4759">LRPLILHQNQQSREDNQGPFIRDCVGITPGNVSTKKNIEIKT</sequence>
<evidence type="ECO:0000256" key="1">
    <source>
        <dbReference type="SAM" id="MobiDB-lite"/>
    </source>
</evidence>
<comment type="caution">
    <text evidence="3">The sequence shown here is derived from an EMBL/GenBank/DDBJ whole genome shotgun (WGS) entry which is preliminary data.</text>
</comment>
<dbReference type="EMBL" id="CAJOBJ010090755">
    <property type="protein sequence ID" value="CAF4541765.1"/>
    <property type="molecule type" value="Genomic_DNA"/>
</dbReference>
<gene>
    <name evidence="2" type="ORF">BYL167_LOCUS37714</name>
    <name evidence="3" type="ORF">GIL414_LOCUS36452</name>
</gene>
<dbReference type="Proteomes" id="UP000681720">
    <property type="component" value="Unassembled WGS sequence"/>
</dbReference>
<feature type="region of interest" description="Disordered" evidence="1">
    <location>
        <begin position="1"/>
        <end position="22"/>
    </location>
</feature>
<accession>A0A8S2YF38</accession>
<organism evidence="3 4">
    <name type="scientific">Rotaria magnacalcarata</name>
    <dbReference type="NCBI Taxonomy" id="392030"/>
    <lineage>
        <taxon>Eukaryota</taxon>
        <taxon>Metazoa</taxon>
        <taxon>Spiralia</taxon>
        <taxon>Gnathifera</taxon>
        <taxon>Rotifera</taxon>
        <taxon>Eurotatoria</taxon>
        <taxon>Bdelloidea</taxon>
        <taxon>Philodinida</taxon>
        <taxon>Philodinidae</taxon>
        <taxon>Rotaria</taxon>
    </lineage>
</organism>
<dbReference type="Proteomes" id="UP000681967">
    <property type="component" value="Unassembled WGS sequence"/>
</dbReference>